<comment type="caution">
    <text evidence="2">The sequence shown here is derived from an EMBL/GenBank/DDBJ whole genome shotgun (WGS) entry which is preliminary data.</text>
</comment>
<dbReference type="OrthoDB" id="3617415at2"/>
<evidence type="ECO:0000313" key="2">
    <source>
        <dbReference type="EMBL" id="OLZ42847.1"/>
    </source>
</evidence>
<accession>A0A1R0KD89</accession>
<dbReference type="Gene3D" id="3.20.20.450">
    <property type="entry name" value="EAL domain"/>
    <property type="match status" value="1"/>
</dbReference>
<dbReference type="RefSeq" id="WP_076169038.1">
    <property type="nucleotide sequence ID" value="NZ_JBEZVB010000124.1"/>
</dbReference>
<proteinExistence type="predicted"/>
<gene>
    <name evidence="2" type="ORF">BS329_41300</name>
</gene>
<reference evidence="2 3" key="1">
    <citation type="submission" date="2016-01" db="EMBL/GenBank/DDBJ databases">
        <title>Amycolatopsis coloradensis genome sequencing and assembly.</title>
        <authorList>
            <person name="Mayilraj S."/>
        </authorList>
    </citation>
    <scope>NUCLEOTIDE SEQUENCE [LARGE SCALE GENOMIC DNA]</scope>
    <source>
        <strain evidence="2 3">DSM 44225</strain>
    </source>
</reference>
<dbReference type="Pfam" id="PF00563">
    <property type="entry name" value="EAL"/>
    <property type="match status" value="1"/>
</dbReference>
<dbReference type="EMBL" id="MQUQ01000046">
    <property type="protein sequence ID" value="OLZ42847.1"/>
    <property type="molecule type" value="Genomic_DNA"/>
</dbReference>
<dbReference type="InterPro" id="IPR001633">
    <property type="entry name" value="EAL_dom"/>
</dbReference>
<organism evidence="2 3">
    <name type="scientific">Amycolatopsis coloradensis</name>
    <dbReference type="NCBI Taxonomy" id="76021"/>
    <lineage>
        <taxon>Bacteria</taxon>
        <taxon>Bacillati</taxon>
        <taxon>Actinomycetota</taxon>
        <taxon>Actinomycetes</taxon>
        <taxon>Pseudonocardiales</taxon>
        <taxon>Pseudonocardiaceae</taxon>
        <taxon>Amycolatopsis</taxon>
    </lineage>
</organism>
<evidence type="ECO:0000259" key="1">
    <source>
        <dbReference type="Pfam" id="PF00563"/>
    </source>
</evidence>
<dbReference type="SUPFAM" id="SSF141868">
    <property type="entry name" value="EAL domain-like"/>
    <property type="match status" value="1"/>
</dbReference>
<keyword evidence="3" id="KW-1185">Reference proteome</keyword>
<feature type="domain" description="EAL" evidence="1">
    <location>
        <begin position="1"/>
        <end position="193"/>
    </location>
</feature>
<dbReference type="Proteomes" id="UP000187486">
    <property type="component" value="Unassembled WGS sequence"/>
</dbReference>
<evidence type="ECO:0000313" key="3">
    <source>
        <dbReference type="Proteomes" id="UP000187486"/>
    </source>
</evidence>
<dbReference type="InterPro" id="IPR035919">
    <property type="entry name" value="EAL_sf"/>
</dbReference>
<name>A0A1R0KD89_9PSEU</name>
<dbReference type="AlphaFoldDB" id="A0A1R0KD89"/>
<protein>
    <recommendedName>
        <fullName evidence="1">EAL domain-containing protein</fullName>
    </recommendedName>
</protein>
<sequence>MDYQPIHTALGSLAAVRPQPYWRSPAGSRRDLCDIADPADHTGLLSWALPTVLACTAQDSVAWAAHGAVPTILLELPGSTVHDEPLLDNLTTIAADTGIPPGRLQLAVPAHALTGHPAIHRRLRELPLGYTGIRLALTDVLDDHIPLQAFTTVDWATIALTAGTVAALTATPAGGLPLEAALRTIRALNAQALTDHTTTVHGQPVFDLYQQSSTVTAHDITRQPR</sequence>